<proteinExistence type="inferred from homology"/>
<protein>
    <recommendedName>
        <fullName evidence="5 14">Adenine DNA glycosylase</fullName>
        <ecNumber evidence="4 14">3.2.2.31</ecNumber>
    </recommendedName>
</protein>
<dbReference type="KEGG" id="hbs:IPV69_01010"/>
<keyword evidence="7" id="KW-0479">Metal-binding</keyword>
<dbReference type="GO" id="GO:0035485">
    <property type="term" value="F:adenine/guanine mispair binding"/>
    <property type="evidence" value="ECO:0007669"/>
    <property type="project" value="TreeGrafter"/>
</dbReference>
<name>A0A7M2WXA4_9BACT</name>
<dbReference type="InterPro" id="IPR011257">
    <property type="entry name" value="DNA_glycosylase"/>
</dbReference>
<keyword evidence="13 14" id="KW-0326">Glycosidase</keyword>
<dbReference type="NCBIfam" id="TIGR01084">
    <property type="entry name" value="mutY"/>
    <property type="match status" value="1"/>
</dbReference>
<dbReference type="AlphaFoldDB" id="A0A7M2WXA4"/>
<dbReference type="FunFam" id="1.10.1670.10:FF:000002">
    <property type="entry name" value="Adenine DNA glycosylase"/>
    <property type="match status" value="1"/>
</dbReference>
<keyword evidence="8 14" id="KW-0227">DNA damage</keyword>
<sequence length="356" mass="39836">MVGTSIRFATSLLSWYDRARRNLPWRPPLLSPPPDPYFVLVSELMLQQTQVATVIPYFHRFVGHLPTIARLAEADEQDVLKLWQGLGYYSRARNLRRAARMVMEEFGGRLPSSVEALTKLPGVGRYTAGAIASIAFDQKAPILDGNVMRVICRLDAIEADPRTPAVQKQLWLRAAELLPDARAGDFNSSLMELGATVCTPRAPNCLLCPVSKHCQALAAGLADRIPPPRKAKVTPVERRIVLCIRRGDRWLIEQRPAKGRWAGLWQFVTRPDEPRGPAAVTPVKVRRFTPLGEVRHQLTHRSYVFDARVGISLGNEEPRIDGPFRWVRLGELSEHPVSKPQLEIAAMLARRTDGAS</sequence>
<evidence type="ECO:0000256" key="11">
    <source>
        <dbReference type="ARBA" id="ARBA00023014"/>
    </source>
</evidence>
<keyword evidence="6" id="KW-0004">4Fe-4S</keyword>
<dbReference type="SUPFAM" id="SSF48150">
    <property type="entry name" value="DNA-glycosylase"/>
    <property type="match status" value="1"/>
</dbReference>
<evidence type="ECO:0000256" key="3">
    <source>
        <dbReference type="ARBA" id="ARBA00008343"/>
    </source>
</evidence>
<dbReference type="InterPro" id="IPR005760">
    <property type="entry name" value="A/G_AdeGlyc_MutY"/>
</dbReference>
<keyword evidence="9" id="KW-0378">Hydrolase</keyword>
<keyword evidence="17" id="KW-1185">Reference proteome</keyword>
<evidence type="ECO:0000256" key="13">
    <source>
        <dbReference type="ARBA" id="ARBA00023295"/>
    </source>
</evidence>
<dbReference type="InterPro" id="IPR003265">
    <property type="entry name" value="HhH-GPD_domain"/>
</dbReference>
<dbReference type="CDD" id="cd00056">
    <property type="entry name" value="ENDO3c"/>
    <property type="match status" value="1"/>
</dbReference>
<dbReference type="InterPro" id="IPR029119">
    <property type="entry name" value="MutY_C"/>
</dbReference>
<keyword evidence="11" id="KW-0411">Iron-sulfur</keyword>
<dbReference type="InterPro" id="IPR004036">
    <property type="entry name" value="Endonuclease-III-like_CS2"/>
</dbReference>
<dbReference type="GO" id="GO:0034039">
    <property type="term" value="F:8-oxo-7,8-dihydroguanine DNA N-glycosylase activity"/>
    <property type="evidence" value="ECO:0007669"/>
    <property type="project" value="TreeGrafter"/>
</dbReference>
<dbReference type="InterPro" id="IPR015797">
    <property type="entry name" value="NUDIX_hydrolase-like_dom_sf"/>
</dbReference>
<dbReference type="InterPro" id="IPR023170">
    <property type="entry name" value="HhH_base_excis_C"/>
</dbReference>
<dbReference type="Gene3D" id="1.10.1670.10">
    <property type="entry name" value="Helix-hairpin-Helix base-excision DNA repair enzymes (C-terminal)"/>
    <property type="match status" value="1"/>
</dbReference>
<dbReference type="Gene3D" id="3.90.79.10">
    <property type="entry name" value="Nucleoside Triphosphate Pyrophosphohydrolase"/>
    <property type="match status" value="1"/>
</dbReference>
<dbReference type="GO" id="GO:0006298">
    <property type="term" value="P:mismatch repair"/>
    <property type="evidence" value="ECO:0007669"/>
    <property type="project" value="TreeGrafter"/>
</dbReference>
<dbReference type="EMBL" id="CP063458">
    <property type="protein sequence ID" value="QOV89984.1"/>
    <property type="molecule type" value="Genomic_DNA"/>
</dbReference>
<dbReference type="Pfam" id="PF14815">
    <property type="entry name" value="NUDIX_4"/>
    <property type="match status" value="1"/>
</dbReference>
<keyword evidence="12" id="KW-0234">DNA repair</keyword>
<dbReference type="SUPFAM" id="SSF55811">
    <property type="entry name" value="Nudix"/>
    <property type="match status" value="1"/>
</dbReference>
<dbReference type="GO" id="GO:0051539">
    <property type="term" value="F:4 iron, 4 sulfur cluster binding"/>
    <property type="evidence" value="ECO:0007669"/>
    <property type="project" value="UniProtKB-UniRule"/>
</dbReference>
<evidence type="ECO:0000313" key="16">
    <source>
        <dbReference type="EMBL" id="QOV89984.1"/>
    </source>
</evidence>
<dbReference type="CDD" id="cd03431">
    <property type="entry name" value="NUDIX_DNA_Glycosylase_C-MutY"/>
    <property type="match status" value="1"/>
</dbReference>
<dbReference type="GO" id="GO:0006284">
    <property type="term" value="P:base-excision repair"/>
    <property type="evidence" value="ECO:0007669"/>
    <property type="project" value="UniProtKB-UniRule"/>
</dbReference>
<dbReference type="PANTHER" id="PTHR42944:SF1">
    <property type="entry name" value="ADENINE DNA GLYCOSYLASE"/>
    <property type="match status" value="1"/>
</dbReference>
<reference evidence="16 17" key="1">
    <citation type="submission" date="2020-10" db="EMBL/GenBank/DDBJ databases">
        <title>Wide distribution of Phycisphaera-like planctomycetes from WD2101 soil group in peatlands and genome analysis of the first cultivated representative.</title>
        <authorList>
            <person name="Dedysh S.N."/>
            <person name="Beletsky A.V."/>
            <person name="Ivanova A."/>
            <person name="Kulichevskaya I.S."/>
            <person name="Suzina N.E."/>
            <person name="Philippov D.A."/>
            <person name="Rakitin A.L."/>
            <person name="Mardanov A.V."/>
            <person name="Ravin N.V."/>
        </authorList>
    </citation>
    <scope>NUCLEOTIDE SEQUENCE [LARGE SCALE GENOMIC DNA]</scope>
    <source>
        <strain evidence="16 17">M1803</strain>
    </source>
</reference>
<evidence type="ECO:0000256" key="10">
    <source>
        <dbReference type="ARBA" id="ARBA00023004"/>
    </source>
</evidence>
<evidence type="ECO:0000256" key="1">
    <source>
        <dbReference type="ARBA" id="ARBA00000843"/>
    </source>
</evidence>
<dbReference type="InterPro" id="IPR000445">
    <property type="entry name" value="HhH_motif"/>
</dbReference>
<dbReference type="PROSITE" id="PS01155">
    <property type="entry name" value="ENDONUCLEASE_III_2"/>
    <property type="match status" value="1"/>
</dbReference>
<dbReference type="GO" id="GO:0046872">
    <property type="term" value="F:metal ion binding"/>
    <property type="evidence" value="ECO:0007669"/>
    <property type="project" value="UniProtKB-UniRule"/>
</dbReference>
<dbReference type="RefSeq" id="WP_206293050.1">
    <property type="nucleotide sequence ID" value="NZ_CP063458.1"/>
</dbReference>
<dbReference type="EC" id="3.2.2.31" evidence="4 14"/>
<feature type="domain" description="HhH-GPD" evidence="15">
    <location>
        <begin position="45"/>
        <end position="196"/>
    </location>
</feature>
<evidence type="ECO:0000256" key="9">
    <source>
        <dbReference type="ARBA" id="ARBA00022801"/>
    </source>
</evidence>
<evidence type="ECO:0000256" key="5">
    <source>
        <dbReference type="ARBA" id="ARBA00022023"/>
    </source>
</evidence>
<evidence type="ECO:0000256" key="8">
    <source>
        <dbReference type="ARBA" id="ARBA00022763"/>
    </source>
</evidence>
<dbReference type="Proteomes" id="UP000593765">
    <property type="component" value="Chromosome"/>
</dbReference>
<dbReference type="SMART" id="SM00478">
    <property type="entry name" value="ENDO3c"/>
    <property type="match status" value="1"/>
</dbReference>
<evidence type="ECO:0000256" key="4">
    <source>
        <dbReference type="ARBA" id="ARBA00012045"/>
    </source>
</evidence>
<comment type="function">
    <text evidence="2">Adenine glycosylase active on G-A mispairs. MutY also corrects error-prone DNA synthesis past GO lesions which are due to the oxidatively damaged form of guanine: 7,8-dihydro-8-oxoguanine (8-oxo-dGTP).</text>
</comment>
<keyword evidence="10 14" id="KW-0408">Iron</keyword>
<accession>A0A7M2WXA4</accession>
<dbReference type="GO" id="GO:0000701">
    <property type="term" value="F:purine-specific mismatch base pair DNA N-glycosylase activity"/>
    <property type="evidence" value="ECO:0007669"/>
    <property type="project" value="UniProtKB-EC"/>
</dbReference>
<comment type="cofactor">
    <cofactor evidence="14">
        <name>[4Fe-4S] cluster</name>
        <dbReference type="ChEBI" id="CHEBI:49883"/>
    </cofactor>
    <text evidence="14">Binds 1 [4Fe-4S] cluster.</text>
</comment>
<evidence type="ECO:0000256" key="6">
    <source>
        <dbReference type="ARBA" id="ARBA00022485"/>
    </source>
</evidence>
<evidence type="ECO:0000256" key="14">
    <source>
        <dbReference type="RuleBase" id="RU365096"/>
    </source>
</evidence>
<dbReference type="Pfam" id="PF00730">
    <property type="entry name" value="HhH-GPD"/>
    <property type="match status" value="1"/>
</dbReference>
<comment type="similarity">
    <text evidence="3 14">Belongs to the Nth/MutY family.</text>
</comment>
<evidence type="ECO:0000256" key="7">
    <source>
        <dbReference type="ARBA" id="ARBA00022723"/>
    </source>
</evidence>
<dbReference type="Pfam" id="PF00633">
    <property type="entry name" value="HHH"/>
    <property type="match status" value="1"/>
</dbReference>
<dbReference type="PANTHER" id="PTHR42944">
    <property type="entry name" value="ADENINE DNA GLYCOSYLASE"/>
    <property type="match status" value="1"/>
</dbReference>
<evidence type="ECO:0000259" key="15">
    <source>
        <dbReference type="SMART" id="SM00478"/>
    </source>
</evidence>
<dbReference type="Gene3D" id="1.10.340.30">
    <property type="entry name" value="Hypothetical protein, domain 2"/>
    <property type="match status" value="1"/>
</dbReference>
<gene>
    <name evidence="16" type="primary">mutY</name>
    <name evidence="16" type="ORF">IPV69_01010</name>
</gene>
<comment type="catalytic activity">
    <reaction evidence="1 14">
        <text>Hydrolyzes free adenine bases from 7,8-dihydro-8-oxoguanine:adenine mismatched double-stranded DNA, leaving an apurinic site.</text>
        <dbReference type="EC" id="3.2.2.31"/>
    </reaction>
</comment>
<dbReference type="InterPro" id="IPR044298">
    <property type="entry name" value="MIG/MutY"/>
</dbReference>
<evidence type="ECO:0000256" key="12">
    <source>
        <dbReference type="ARBA" id="ARBA00023204"/>
    </source>
</evidence>
<organism evidence="16 17">
    <name type="scientific">Humisphaera borealis</name>
    <dbReference type="NCBI Taxonomy" id="2807512"/>
    <lineage>
        <taxon>Bacteria</taxon>
        <taxon>Pseudomonadati</taxon>
        <taxon>Planctomycetota</taxon>
        <taxon>Phycisphaerae</taxon>
        <taxon>Tepidisphaerales</taxon>
        <taxon>Tepidisphaeraceae</taxon>
        <taxon>Humisphaera</taxon>
    </lineage>
</organism>
<dbReference type="FunFam" id="1.10.340.30:FF:000002">
    <property type="entry name" value="Adenine DNA glycosylase"/>
    <property type="match status" value="1"/>
</dbReference>
<dbReference type="GO" id="GO:0032357">
    <property type="term" value="F:oxidized purine DNA binding"/>
    <property type="evidence" value="ECO:0007669"/>
    <property type="project" value="TreeGrafter"/>
</dbReference>
<evidence type="ECO:0000313" key="17">
    <source>
        <dbReference type="Proteomes" id="UP000593765"/>
    </source>
</evidence>
<evidence type="ECO:0000256" key="2">
    <source>
        <dbReference type="ARBA" id="ARBA00002933"/>
    </source>
</evidence>